<evidence type="ECO:0000313" key="2">
    <source>
        <dbReference type="Proteomes" id="UP000215027"/>
    </source>
</evidence>
<dbReference type="KEGG" id="pbf:CFX0092_A3509"/>
<dbReference type="EMBL" id="LN890655">
    <property type="protein sequence ID" value="CUS05387.2"/>
    <property type="molecule type" value="Genomic_DNA"/>
</dbReference>
<dbReference type="RefSeq" id="WP_095044607.1">
    <property type="nucleotide sequence ID" value="NZ_LN890655.1"/>
</dbReference>
<dbReference type="Proteomes" id="UP000215027">
    <property type="component" value="Chromosome I"/>
</dbReference>
<gene>
    <name evidence="1" type="ORF">CFX0092_A3509</name>
</gene>
<dbReference type="AlphaFoldDB" id="A0A170PJA9"/>
<keyword evidence="2" id="KW-1185">Reference proteome</keyword>
<evidence type="ECO:0000313" key="1">
    <source>
        <dbReference type="EMBL" id="CUS05387.2"/>
    </source>
</evidence>
<protein>
    <submittedName>
        <fullName evidence="1">Uncharacterized protein</fullName>
    </submittedName>
</protein>
<name>A0A170PJA9_9CHLR</name>
<sequence>MASKSTKNEMPADMWLHVAADALARYVAAGGSLAIADENNDAGEPELKILIPVALDDVRLPASFVALFPQVQPA</sequence>
<accession>A0A170PJA9</accession>
<reference evidence="1" key="1">
    <citation type="submission" date="2016-01" db="EMBL/GenBank/DDBJ databases">
        <authorList>
            <person name="Mcilroy J.S."/>
            <person name="Karst M S."/>
            <person name="Albertsen M."/>
        </authorList>
    </citation>
    <scope>NUCLEOTIDE SEQUENCE</scope>
    <source>
        <strain evidence="1">Cfx-K</strain>
    </source>
</reference>
<proteinExistence type="predicted"/>
<organism evidence="1 2">
    <name type="scientific">Candidatus Promineifilum breve</name>
    <dbReference type="NCBI Taxonomy" id="1806508"/>
    <lineage>
        <taxon>Bacteria</taxon>
        <taxon>Bacillati</taxon>
        <taxon>Chloroflexota</taxon>
        <taxon>Ardenticatenia</taxon>
        <taxon>Candidatus Promineifilales</taxon>
        <taxon>Candidatus Promineifilaceae</taxon>
        <taxon>Candidatus Promineifilum</taxon>
    </lineage>
</organism>